<evidence type="ECO:0000313" key="6">
    <source>
        <dbReference type="Proteomes" id="UP000606786"/>
    </source>
</evidence>
<dbReference type="InterPro" id="IPR011701">
    <property type="entry name" value="MFS"/>
</dbReference>
<feature type="transmembrane region" description="Helical" evidence="3">
    <location>
        <begin position="184"/>
        <end position="202"/>
    </location>
</feature>
<dbReference type="Proteomes" id="UP000606786">
    <property type="component" value="Unassembled WGS sequence"/>
</dbReference>
<dbReference type="Gene3D" id="1.20.1250.20">
    <property type="entry name" value="MFS general substrate transporter like domains"/>
    <property type="match status" value="2"/>
</dbReference>
<evidence type="ECO:0000259" key="4">
    <source>
        <dbReference type="PROSITE" id="PS50850"/>
    </source>
</evidence>
<keyword evidence="6" id="KW-1185">Reference proteome</keyword>
<feature type="domain" description="Major facilitator superfamily (MFS) profile" evidence="4">
    <location>
        <begin position="147"/>
        <end position="767"/>
    </location>
</feature>
<dbReference type="SUPFAM" id="SSF103473">
    <property type="entry name" value="MFS general substrate transporter"/>
    <property type="match status" value="1"/>
</dbReference>
<dbReference type="InterPro" id="IPR020846">
    <property type="entry name" value="MFS_dom"/>
</dbReference>
<keyword evidence="3" id="KW-0812">Transmembrane</keyword>
<reference evidence="5" key="1">
    <citation type="submission" date="2020-11" db="EMBL/GenBank/DDBJ databases">
        <authorList>
            <person name="Whitehead M."/>
        </authorList>
    </citation>
    <scope>NUCLEOTIDE SEQUENCE</scope>
    <source>
        <strain evidence="5">EGII</strain>
    </source>
</reference>
<evidence type="ECO:0000313" key="5">
    <source>
        <dbReference type="EMBL" id="CAD7013798.1"/>
    </source>
</evidence>
<feature type="compositionally biased region" description="Polar residues" evidence="2">
    <location>
        <begin position="465"/>
        <end position="481"/>
    </location>
</feature>
<feature type="transmembrane region" description="Helical" evidence="3">
    <location>
        <begin position="214"/>
        <end position="231"/>
    </location>
</feature>
<feature type="transmembrane region" description="Helical" evidence="3">
    <location>
        <begin position="302"/>
        <end position="321"/>
    </location>
</feature>
<feature type="transmembrane region" description="Helical" evidence="3">
    <location>
        <begin position="144"/>
        <end position="164"/>
    </location>
</feature>
<feature type="transmembrane region" description="Helical" evidence="3">
    <location>
        <begin position="653"/>
        <end position="672"/>
    </location>
</feature>
<feature type="transmembrane region" description="Helical" evidence="3">
    <location>
        <begin position="271"/>
        <end position="290"/>
    </location>
</feature>
<dbReference type="PROSITE" id="PS50850">
    <property type="entry name" value="MFS"/>
    <property type="match status" value="1"/>
</dbReference>
<dbReference type="CDD" id="cd17352">
    <property type="entry name" value="MFS_MCT_SLC16"/>
    <property type="match status" value="1"/>
</dbReference>
<dbReference type="InterPro" id="IPR050327">
    <property type="entry name" value="Proton-linked_MCT"/>
</dbReference>
<dbReference type="OrthoDB" id="410267at2759"/>
<sequence length="786" mass="85647">MVVKSTNAKGKPKSELAEPSEIETTMTLITPNNNNNSNTTTTGTKSNPNNLNAASNFGNSLPSTVGESTESHCLIAVADGNDRLTGKTNAVATTSNTKGSAYAATELSDVPQPNCLIANESGETISSGSSTDTKNKPLIPDGGYGWVVVCASLVVSLIADGLGFSFGLINSELLTYFGESAAKTAWISSLFFSVPLLMGPIWSNLVDRYGCRRMTIFGGILSATGFALSSMCNSVEMLMLTFGIISGLGLGISFVTAVVSIAFWFDKKRTFATGIAASGTGIGTILYAPLTQSLIDSYGWRIATLILAGTILNTSVSGALMRDPDWLIEEKRLEKEAEDIADTYRNSIVNREDIRKMLDTGASKEAVLESLVAQAHPPLNRAGKNDIKRLRSEMFFPTFLGSQNLDCIYETNSNSRRSSQDADEDEVPAHELVSSTGNLDKLNCDTTQQTNKNDIAIQVQDNLVKQNNSTTQTPMPESTANNEKRKYIRSNSKSTKLVARSQSSHFQQTGSLPPANTQKNVQMHRTISRERSALLSPYRHRTNSCPNIPRNPLAALPKVTKNTWYDAVIDALKTSFDFSLFADIKFSLFNLATLFLFIWFIIPYLYLPEYMKIHGYEAADSAHLISIIGIAQTIGMIFLGYIGDRPWLNVNICYSVCMAVCGISVFLMPFLVLNYALLVLVCITFGFTFASSYSFTPSICVSIVDLDDFTCAYGLVLLVQGIGMILGPPIAGEIYEITLRWDGSFYFAGVFIVLSGVASYMVEVCKKRERDSSSTVSETKKAKLVH</sequence>
<dbReference type="AlphaFoldDB" id="A0A811VBY5"/>
<organism evidence="5 6">
    <name type="scientific">Ceratitis capitata</name>
    <name type="common">Mediterranean fruit fly</name>
    <name type="synonym">Tephritis capitata</name>
    <dbReference type="NCBI Taxonomy" id="7213"/>
    <lineage>
        <taxon>Eukaryota</taxon>
        <taxon>Metazoa</taxon>
        <taxon>Ecdysozoa</taxon>
        <taxon>Arthropoda</taxon>
        <taxon>Hexapoda</taxon>
        <taxon>Insecta</taxon>
        <taxon>Pterygota</taxon>
        <taxon>Neoptera</taxon>
        <taxon>Endopterygota</taxon>
        <taxon>Diptera</taxon>
        <taxon>Brachycera</taxon>
        <taxon>Muscomorpha</taxon>
        <taxon>Tephritoidea</taxon>
        <taxon>Tephritidae</taxon>
        <taxon>Ceratitis</taxon>
        <taxon>Ceratitis</taxon>
    </lineage>
</organism>
<keyword evidence="3" id="KW-1133">Transmembrane helix</keyword>
<feature type="compositionally biased region" description="Low complexity" evidence="2">
    <location>
        <begin position="24"/>
        <end position="50"/>
    </location>
</feature>
<keyword evidence="3" id="KW-0472">Membrane</keyword>
<proteinExistence type="predicted"/>
<dbReference type="EMBL" id="CAJHJT010000056">
    <property type="protein sequence ID" value="CAD7013798.1"/>
    <property type="molecule type" value="Genomic_DNA"/>
</dbReference>
<feature type="transmembrane region" description="Helical" evidence="3">
    <location>
        <begin position="711"/>
        <end position="731"/>
    </location>
</feature>
<dbReference type="PANTHER" id="PTHR11360">
    <property type="entry name" value="MONOCARBOXYLATE TRANSPORTER"/>
    <property type="match status" value="1"/>
</dbReference>
<name>A0A811VBY5_CERCA</name>
<comment type="caution">
    <text evidence="5">The sequence shown here is derived from an EMBL/GenBank/DDBJ whole genome shotgun (WGS) entry which is preliminary data.</text>
</comment>
<feature type="transmembrane region" description="Helical" evidence="3">
    <location>
        <begin position="237"/>
        <end position="264"/>
    </location>
</feature>
<comment type="subcellular location">
    <subcellularLocation>
        <location evidence="1">Membrane</location>
        <topology evidence="1">Multi-pass membrane protein</topology>
    </subcellularLocation>
</comment>
<evidence type="ECO:0000256" key="3">
    <source>
        <dbReference type="SAM" id="Phobius"/>
    </source>
</evidence>
<dbReference type="GO" id="GO:0008028">
    <property type="term" value="F:monocarboxylic acid transmembrane transporter activity"/>
    <property type="evidence" value="ECO:0007669"/>
    <property type="project" value="TreeGrafter"/>
</dbReference>
<accession>A0A811VBY5</accession>
<protein>
    <submittedName>
        <fullName evidence="5">(Mediterranean fruit fly) hypothetical protein</fullName>
    </submittedName>
</protein>
<evidence type="ECO:0000256" key="2">
    <source>
        <dbReference type="SAM" id="MobiDB-lite"/>
    </source>
</evidence>
<feature type="transmembrane region" description="Helical" evidence="3">
    <location>
        <begin position="743"/>
        <end position="762"/>
    </location>
</feature>
<feature type="transmembrane region" description="Helical" evidence="3">
    <location>
        <begin position="588"/>
        <end position="607"/>
    </location>
</feature>
<dbReference type="GO" id="GO:0016020">
    <property type="term" value="C:membrane"/>
    <property type="evidence" value="ECO:0007669"/>
    <property type="project" value="UniProtKB-SubCell"/>
</dbReference>
<feature type="region of interest" description="Disordered" evidence="2">
    <location>
        <begin position="415"/>
        <end position="445"/>
    </location>
</feature>
<dbReference type="InterPro" id="IPR036259">
    <property type="entry name" value="MFS_trans_sf"/>
</dbReference>
<feature type="transmembrane region" description="Helical" evidence="3">
    <location>
        <begin position="622"/>
        <end position="641"/>
    </location>
</feature>
<feature type="region of interest" description="Disordered" evidence="2">
    <location>
        <begin position="1"/>
        <end position="56"/>
    </location>
</feature>
<dbReference type="Pfam" id="PF07690">
    <property type="entry name" value="MFS_1"/>
    <property type="match status" value="2"/>
</dbReference>
<feature type="compositionally biased region" description="Polar residues" evidence="2">
    <location>
        <begin position="433"/>
        <end position="445"/>
    </location>
</feature>
<feature type="transmembrane region" description="Helical" evidence="3">
    <location>
        <begin position="678"/>
        <end position="704"/>
    </location>
</feature>
<gene>
    <name evidence="5" type="ORF">CCAP1982_LOCUS21819</name>
</gene>
<dbReference type="PANTHER" id="PTHR11360:SF111">
    <property type="entry name" value="CHASKI, ISOFORM A"/>
    <property type="match status" value="1"/>
</dbReference>
<evidence type="ECO:0000256" key="1">
    <source>
        <dbReference type="ARBA" id="ARBA00004141"/>
    </source>
</evidence>
<feature type="region of interest" description="Disordered" evidence="2">
    <location>
        <begin position="465"/>
        <end position="485"/>
    </location>
</feature>